<sequence length="110" mass="12535">MYSLTKAITTTKNWSISRRVSIKLTNKIQLLKSPRGDPAQRPQDQVIWQRQTRETLAASNGYEQQQTVCIPDLLCNFTLTSNGLYPRHRPPLCCIPLQPTKTKNLDDIPA</sequence>
<organism evidence="1 2">
    <name type="scientific">Drosophila madeirensis</name>
    <name type="common">Fruit fly</name>
    <dbReference type="NCBI Taxonomy" id="30013"/>
    <lineage>
        <taxon>Eukaryota</taxon>
        <taxon>Metazoa</taxon>
        <taxon>Ecdysozoa</taxon>
        <taxon>Arthropoda</taxon>
        <taxon>Hexapoda</taxon>
        <taxon>Insecta</taxon>
        <taxon>Pterygota</taxon>
        <taxon>Neoptera</taxon>
        <taxon>Endopterygota</taxon>
        <taxon>Diptera</taxon>
        <taxon>Brachycera</taxon>
        <taxon>Muscomorpha</taxon>
        <taxon>Ephydroidea</taxon>
        <taxon>Drosophilidae</taxon>
        <taxon>Drosophila</taxon>
        <taxon>Sophophora</taxon>
    </lineage>
</organism>
<dbReference type="EMBL" id="AP029264">
    <property type="protein sequence ID" value="BFF93691.1"/>
    <property type="molecule type" value="Genomic_DNA"/>
</dbReference>
<dbReference type="AlphaFoldDB" id="A0AAU9FDD5"/>
<accession>A0AAU9FDD5</accession>
<name>A0AAU9FDD5_DROMD</name>
<keyword evidence="2" id="KW-1185">Reference proteome</keyword>
<evidence type="ECO:0000313" key="1">
    <source>
        <dbReference type="EMBL" id="BFF93691.1"/>
    </source>
</evidence>
<protein>
    <submittedName>
        <fullName evidence="1">Uncharacterized protein</fullName>
    </submittedName>
</protein>
<dbReference type="Proteomes" id="UP001500889">
    <property type="component" value="Chromosome U"/>
</dbReference>
<proteinExistence type="predicted"/>
<evidence type="ECO:0000313" key="2">
    <source>
        <dbReference type="Proteomes" id="UP001500889"/>
    </source>
</evidence>
<gene>
    <name evidence="1" type="ORF">DMAD_11495</name>
</gene>
<reference evidence="1 2" key="1">
    <citation type="submission" date="2024-02" db="EMBL/GenBank/DDBJ databases">
        <title>A chromosome-level genome assembly of Drosophila madeirensis, a fruit fly species endemic to Madeira island.</title>
        <authorList>
            <person name="Tomihara K."/>
            <person name="Llopart A."/>
            <person name="Yamamoto D."/>
        </authorList>
    </citation>
    <scope>NUCLEOTIDE SEQUENCE [LARGE SCALE GENOMIC DNA]</scope>
    <source>
        <strain evidence="1 2">RF1</strain>
    </source>
</reference>